<evidence type="ECO:0000256" key="4">
    <source>
        <dbReference type="RuleBase" id="RU361282"/>
    </source>
</evidence>
<dbReference type="Pfam" id="PF01917">
    <property type="entry name" value="Flagellin_arch-type"/>
    <property type="match status" value="1"/>
</dbReference>
<dbReference type="PANTHER" id="PTHR35903:SF1">
    <property type="entry name" value="FLAGELLIN B1"/>
    <property type="match status" value="1"/>
</dbReference>
<keyword evidence="5" id="KW-1133">Transmembrane helix</keyword>
<gene>
    <name evidence="6" type="ORF">SZ63_11215</name>
</gene>
<dbReference type="Proteomes" id="UP000035301">
    <property type="component" value="Unassembled WGS sequence"/>
</dbReference>
<name>A0A0H1QWZ2_9EURY</name>
<keyword evidence="5" id="KW-0812">Transmembrane</keyword>
<comment type="subcellular location">
    <subcellularLocation>
        <location evidence="1 4">Archaeal flagellum</location>
    </subcellularLocation>
</comment>
<evidence type="ECO:0000313" key="6">
    <source>
        <dbReference type="EMBL" id="KLK87171.1"/>
    </source>
</evidence>
<dbReference type="NCBIfam" id="TIGR02537">
    <property type="entry name" value="arch_flag_Nterm"/>
    <property type="match status" value="1"/>
</dbReference>
<comment type="function">
    <text evidence="4">Flagellin is the subunit protein which polymerizes to form the filaments of archaeal flagella.</text>
</comment>
<protein>
    <recommendedName>
        <fullName evidence="4">Flagellin</fullName>
    </recommendedName>
</protein>
<evidence type="ECO:0000256" key="5">
    <source>
        <dbReference type="SAM" id="Phobius"/>
    </source>
</evidence>
<evidence type="ECO:0000256" key="1">
    <source>
        <dbReference type="ARBA" id="ARBA00004618"/>
    </source>
</evidence>
<feature type="transmembrane region" description="Helical" evidence="5">
    <location>
        <begin position="12"/>
        <end position="35"/>
    </location>
</feature>
<organism evidence="6 7">
    <name type="scientific">Methanoculleus sediminis</name>
    <dbReference type="NCBI Taxonomy" id="1550566"/>
    <lineage>
        <taxon>Archaea</taxon>
        <taxon>Methanobacteriati</taxon>
        <taxon>Methanobacteriota</taxon>
        <taxon>Stenosarchaea group</taxon>
        <taxon>Methanomicrobia</taxon>
        <taxon>Methanomicrobiales</taxon>
        <taxon>Methanomicrobiaceae</taxon>
        <taxon>Methanoculleus</taxon>
    </lineage>
</organism>
<evidence type="ECO:0000256" key="2">
    <source>
        <dbReference type="ARBA" id="ARBA00010256"/>
    </source>
</evidence>
<dbReference type="GO" id="GO:0097588">
    <property type="term" value="P:archaeal or bacterial-type flagellum-dependent cell motility"/>
    <property type="evidence" value="ECO:0007669"/>
    <property type="project" value="InterPro"/>
</dbReference>
<keyword evidence="5" id="KW-0472">Membrane</keyword>
<dbReference type="PANTHER" id="PTHR35903">
    <property type="entry name" value="FLAGELLIN B1"/>
    <property type="match status" value="1"/>
</dbReference>
<dbReference type="GO" id="GO:0097589">
    <property type="term" value="C:archaeal-type flagellum"/>
    <property type="evidence" value="ECO:0007669"/>
    <property type="project" value="UniProtKB-SubCell"/>
</dbReference>
<comment type="similarity">
    <text evidence="2 4">Belongs to the archaeal flagellin family.</text>
</comment>
<dbReference type="EMBL" id="JXOJ01000008">
    <property type="protein sequence ID" value="KLK87171.1"/>
    <property type="molecule type" value="Genomic_DNA"/>
</dbReference>
<comment type="caution">
    <text evidence="6">The sequence shown here is derived from an EMBL/GenBank/DDBJ whole genome shotgun (WGS) entry which is preliminary data.</text>
</comment>
<dbReference type="PATRIC" id="fig|1550566.3.peg.2449"/>
<dbReference type="GO" id="GO:0005198">
    <property type="term" value="F:structural molecule activity"/>
    <property type="evidence" value="ECO:0007669"/>
    <property type="project" value="InterPro"/>
</dbReference>
<dbReference type="OrthoDB" id="111617at2157"/>
<reference evidence="6 7" key="1">
    <citation type="journal article" date="2015" name="Int. J. Syst. Evol. Microbiol.">
        <title>Methanoculleus sediminis sp. nov., a methanogen from sediments near a submarine mud volcano.</title>
        <authorList>
            <person name="Chen S.C."/>
            <person name="Chen M.F."/>
            <person name="Lai M.C."/>
            <person name="Weng C.Y."/>
            <person name="Wu S.Y."/>
            <person name="Lin S."/>
            <person name="Yang T.F."/>
            <person name="Chen P.C."/>
        </authorList>
    </citation>
    <scope>NUCLEOTIDE SEQUENCE [LARGE SCALE GENOMIC DNA]</scope>
    <source>
        <strain evidence="6 7">S3Fa</strain>
    </source>
</reference>
<proteinExistence type="inferred from homology"/>
<sequence>MSKLMRNEDAFTGLEAAIVLIAFIVVAAVFSYVILGAGFFTTQKSQEVVHTGVSQTSSTLEISGPVIAQASSTANLGNVQFYLQIAAGGTSVDMRKVTYTVATTEHIVTYVDQDGTGTHKVIRTPVGQQVTDDHMLEKHEMVMITIPLTGTGEFVGDNILTPNTPFNIDIKPDIGAALGMTKVVPPALLTDRSYELY</sequence>
<dbReference type="InterPro" id="IPR002774">
    <property type="entry name" value="Flagellin_arc-type"/>
</dbReference>
<keyword evidence="3 4" id="KW-0974">Archaeal flagellum</keyword>
<accession>A0A0H1QWZ2</accession>
<evidence type="ECO:0000313" key="7">
    <source>
        <dbReference type="Proteomes" id="UP000035301"/>
    </source>
</evidence>
<dbReference type="InterPro" id="IPR013373">
    <property type="entry name" value="Flagellin/pilin_N_arc"/>
</dbReference>
<dbReference type="AlphaFoldDB" id="A0A0H1QWZ2"/>
<evidence type="ECO:0000256" key="3">
    <source>
        <dbReference type="ARBA" id="ARBA00022440"/>
    </source>
</evidence>
<keyword evidence="7" id="KW-1185">Reference proteome</keyword>